<reference evidence="1" key="2">
    <citation type="submission" date="2016-06" db="EMBL/GenBank/DDBJ databases">
        <title>The genome of a short-lived fish provides insights into sex chromosome evolution and the genetic control of aging.</title>
        <authorList>
            <person name="Reichwald K."/>
            <person name="Felder M."/>
            <person name="Petzold A."/>
            <person name="Koch P."/>
            <person name="Groth M."/>
            <person name="Platzer M."/>
        </authorList>
    </citation>
    <scope>NUCLEOTIDE SEQUENCE</scope>
    <source>
        <tissue evidence="1">Brain</tissue>
    </source>
</reference>
<accession>A0A1A8QVC6</accession>
<feature type="non-terminal residue" evidence="1">
    <location>
        <position position="1"/>
    </location>
</feature>
<sequence length="101" mass="11014">GTSALEGDLGGLGTQESRDGGVLWERKVILGTMSRDHQGSKDLQVSQGNPSWVSRGLKEMTEIQDLQESRDFRAKLARLDLRGCVTAVVDVKAFLSKHVSC</sequence>
<proteinExistence type="predicted"/>
<keyword evidence="1" id="KW-0176">Collagen</keyword>
<dbReference type="AlphaFoldDB" id="A0A1A8QVC6"/>
<reference evidence="1" key="1">
    <citation type="submission" date="2016-05" db="EMBL/GenBank/DDBJ databases">
        <authorList>
            <person name="Lavstsen T."/>
            <person name="Jespersen J.S."/>
        </authorList>
    </citation>
    <scope>NUCLEOTIDE SEQUENCE</scope>
    <source>
        <tissue evidence="1">Brain</tissue>
    </source>
</reference>
<name>A0A1A8QVC6_9TELE</name>
<organism evidence="1">
    <name type="scientific">Nothobranchius pienaari</name>
    <dbReference type="NCBI Taxonomy" id="704102"/>
    <lineage>
        <taxon>Eukaryota</taxon>
        <taxon>Metazoa</taxon>
        <taxon>Chordata</taxon>
        <taxon>Craniata</taxon>
        <taxon>Vertebrata</taxon>
        <taxon>Euteleostomi</taxon>
        <taxon>Actinopterygii</taxon>
        <taxon>Neopterygii</taxon>
        <taxon>Teleostei</taxon>
        <taxon>Neoteleostei</taxon>
        <taxon>Acanthomorphata</taxon>
        <taxon>Ovalentaria</taxon>
        <taxon>Atherinomorphae</taxon>
        <taxon>Cyprinodontiformes</taxon>
        <taxon>Nothobranchiidae</taxon>
        <taxon>Nothobranchius</taxon>
    </lineage>
</organism>
<dbReference type="GO" id="GO:0005581">
    <property type="term" value="C:collagen trimer"/>
    <property type="evidence" value="ECO:0007669"/>
    <property type="project" value="UniProtKB-KW"/>
</dbReference>
<evidence type="ECO:0000313" key="1">
    <source>
        <dbReference type="EMBL" id="SBR97462.1"/>
    </source>
</evidence>
<protein>
    <submittedName>
        <fullName evidence="1">Collagen, type XX, alpha 1</fullName>
    </submittedName>
</protein>
<dbReference type="EMBL" id="HAEG01014388">
    <property type="protein sequence ID" value="SBR97462.1"/>
    <property type="molecule type" value="Transcribed_RNA"/>
</dbReference>
<gene>
    <name evidence="1" type="primary">COL20A1</name>
</gene>